<organism evidence="1 2">
    <name type="scientific">Bacillus cereus (strain ATCC 10987 / NRS 248)</name>
    <dbReference type="NCBI Taxonomy" id="222523"/>
    <lineage>
        <taxon>Bacteria</taxon>
        <taxon>Bacillati</taxon>
        <taxon>Bacillota</taxon>
        <taxon>Bacilli</taxon>
        <taxon>Bacillales</taxon>
        <taxon>Bacillaceae</taxon>
        <taxon>Bacillus</taxon>
        <taxon>Bacillus cereus group</taxon>
    </lineage>
</organism>
<sequence length="56" mass="6717">MKSKGRINMYKQVVELLEEAAISYKQYTYEPILDYETDRKIRERFKCPITGVKIND</sequence>
<proteinExistence type="predicted"/>
<dbReference type="HOGENOM" id="CLU_3149313_0_0_9"/>
<reference evidence="1 2" key="1">
    <citation type="journal article" date="2004" name="Nucleic Acids Res.">
        <title>The genome sequence of Bacillus cereus ATCC 10987 reveals metabolic adaptations and a large plasmid related to Bacillus anthracis pXO1.</title>
        <authorList>
            <person name="Rasko D.A."/>
            <person name="Ravel J."/>
            <person name="Okstad O.A."/>
            <person name="Helgason E."/>
            <person name="Cer R.Z."/>
            <person name="Jiang L."/>
            <person name="Shores K.A."/>
            <person name="Fouts D.E."/>
            <person name="Tourasse N.J."/>
            <person name="Angiuoli S.V."/>
            <person name="Kolonay J."/>
            <person name="Nelson W.C."/>
            <person name="Kolsto A.-B."/>
            <person name="Fraser C.M."/>
            <person name="Read T.D."/>
        </authorList>
    </citation>
    <scope>NUCLEOTIDE SEQUENCE [LARGE SCALE GENOMIC DNA]</scope>
    <source>
        <strain evidence="2">ATCC 10987 / NRS 248</strain>
    </source>
</reference>
<dbReference type="AlphaFoldDB" id="Q735T4"/>
<name>Q735T4_BACC1</name>
<dbReference type="Proteomes" id="UP000002527">
    <property type="component" value="Chromosome"/>
</dbReference>
<protein>
    <submittedName>
        <fullName evidence="1">Uncharacterized protein</fullName>
    </submittedName>
</protein>
<evidence type="ECO:0000313" key="2">
    <source>
        <dbReference type="Proteomes" id="UP000002527"/>
    </source>
</evidence>
<dbReference type="KEGG" id="bca:BCE_3067"/>
<gene>
    <name evidence="1" type="ordered locus">BCE_3067</name>
</gene>
<dbReference type="EMBL" id="AE017194">
    <property type="protein sequence ID" value="AAS41978.1"/>
    <property type="molecule type" value="Genomic_DNA"/>
</dbReference>
<evidence type="ECO:0000313" key="1">
    <source>
        <dbReference type="EMBL" id="AAS41978.1"/>
    </source>
</evidence>
<accession>Q735T4</accession>